<reference evidence="1" key="1">
    <citation type="submission" date="2019-03" db="EMBL/GenBank/DDBJ databases">
        <title>WGS assembly of Setaria viridis.</title>
        <authorList>
            <person name="Huang P."/>
            <person name="Jenkins J."/>
            <person name="Grimwood J."/>
            <person name="Barry K."/>
            <person name="Healey A."/>
            <person name="Mamidi S."/>
            <person name="Sreedasyam A."/>
            <person name="Shu S."/>
            <person name="Feldman M."/>
            <person name="Wu J."/>
            <person name="Yu Y."/>
            <person name="Chen C."/>
            <person name="Johnson J."/>
            <person name="Rokhsar D."/>
            <person name="Baxter I."/>
            <person name="Schmutz J."/>
            <person name="Brutnell T."/>
            <person name="Kellogg E."/>
        </authorList>
    </citation>
    <scope>NUCLEOTIDE SEQUENCE [LARGE SCALE GENOMIC DNA]</scope>
</reference>
<name>A0A4U6V6F0_SETVI</name>
<keyword evidence="2" id="KW-1185">Reference proteome</keyword>
<evidence type="ECO:0000313" key="1">
    <source>
        <dbReference type="EMBL" id="TKW23564.1"/>
    </source>
</evidence>
<dbReference type="EMBL" id="CM016555">
    <property type="protein sequence ID" value="TKW23564.1"/>
    <property type="molecule type" value="Genomic_DNA"/>
</dbReference>
<dbReference type="AlphaFoldDB" id="A0A4U6V6F0"/>
<dbReference type="Gramene" id="TKW23564">
    <property type="protein sequence ID" value="TKW23564"/>
    <property type="gene ID" value="SEVIR_4G299801v2"/>
</dbReference>
<protein>
    <submittedName>
        <fullName evidence="1">Uncharacterized protein</fullName>
    </submittedName>
</protein>
<dbReference type="Proteomes" id="UP000298652">
    <property type="component" value="Chromosome 4"/>
</dbReference>
<gene>
    <name evidence="1" type="ORF">SEVIR_4G299801v2</name>
</gene>
<proteinExistence type="predicted"/>
<sequence>MQGRLGVASLPSLVGLVYKNGSVVNCDVLWLANLAFPFGRKDHDRRCMCARLFVVACASVF</sequence>
<accession>A0A4U6V6F0</accession>
<evidence type="ECO:0000313" key="2">
    <source>
        <dbReference type="Proteomes" id="UP000298652"/>
    </source>
</evidence>
<organism evidence="1 2">
    <name type="scientific">Setaria viridis</name>
    <name type="common">Green bristlegrass</name>
    <name type="synonym">Setaria italica subsp. viridis</name>
    <dbReference type="NCBI Taxonomy" id="4556"/>
    <lineage>
        <taxon>Eukaryota</taxon>
        <taxon>Viridiplantae</taxon>
        <taxon>Streptophyta</taxon>
        <taxon>Embryophyta</taxon>
        <taxon>Tracheophyta</taxon>
        <taxon>Spermatophyta</taxon>
        <taxon>Magnoliopsida</taxon>
        <taxon>Liliopsida</taxon>
        <taxon>Poales</taxon>
        <taxon>Poaceae</taxon>
        <taxon>PACMAD clade</taxon>
        <taxon>Panicoideae</taxon>
        <taxon>Panicodae</taxon>
        <taxon>Paniceae</taxon>
        <taxon>Cenchrinae</taxon>
        <taxon>Setaria</taxon>
    </lineage>
</organism>